<sequence>MSAEADGKAALTQHHGISMDMMRFLLSEFYITDTREESLQKFLDVDNPRPHKQDKKPVIKSHAVLRFNNGKCEERVVNSMTGWLCPRIIDRKLAAYLNFSNIVDELREHSSVPGCFMRPRRTGNVPAAAPDDGPPMRRQRTE</sequence>
<protein>
    <submittedName>
        <fullName evidence="2">Uncharacterized protein</fullName>
    </submittedName>
</protein>
<evidence type="ECO:0000256" key="1">
    <source>
        <dbReference type="SAM" id="MobiDB-lite"/>
    </source>
</evidence>
<accession>A0A2G5B1A9</accession>
<keyword evidence="3" id="KW-1185">Reference proteome</keyword>
<name>A0A2G5B1A9_COERN</name>
<dbReference type="EMBL" id="KZ303569">
    <property type="protein sequence ID" value="PIA12796.1"/>
    <property type="molecule type" value="Genomic_DNA"/>
</dbReference>
<gene>
    <name evidence="2" type="ORF">COEREDRAFT_12171</name>
</gene>
<evidence type="ECO:0000313" key="2">
    <source>
        <dbReference type="EMBL" id="PIA12796.1"/>
    </source>
</evidence>
<proteinExistence type="predicted"/>
<reference evidence="2 3" key="1">
    <citation type="journal article" date="2015" name="Genome Biol. Evol.">
        <title>Phylogenomic analyses indicate that early fungi evolved digesting cell walls of algal ancestors of land plants.</title>
        <authorList>
            <person name="Chang Y."/>
            <person name="Wang S."/>
            <person name="Sekimoto S."/>
            <person name="Aerts A.L."/>
            <person name="Choi C."/>
            <person name="Clum A."/>
            <person name="LaButti K.M."/>
            <person name="Lindquist E.A."/>
            <person name="Yee Ngan C."/>
            <person name="Ohm R.A."/>
            <person name="Salamov A.A."/>
            <person name="Grigoriev I.V."/>
            <person name="Spatafora J.W."/>
            <person name="Berbee M.L."/>
        </authorList>
    </citation>
    <scope>NUCLEOTIDE SEQUENCE [LARGE SCALE GENOMIC DNA]</scope>
    <source>
        <strain evidence="2 3">NRRL 1564</strain>
    </source>
</reference>
<dbReference type="AlphaFoldDB" id="A0A2G5B1A9"/>
<organism evidence="2 3">
    <name type="scientific">Coemansia reversa (strain ATCC 12441 / NRRL 1564)</name>
    <dbReference type="NCBI Taxonomy" id="763665"/>
    <lineage>
        <taxon>Eukaryota</taxon>
        <taxon>Fungi</taxon>
        <taxon>Fungi incertae sedis</taxon>
        <taxon>Zoopagomycota</taxon>
        <taxon>Kickxellomycotina</taxon>
        <taxon>Kickxellomycetes</taxon>
        <taxon>Kickxellales</taxon>
        <taxon>Kickxellaceae</taxon>
        <taxon>Coemansia</taxon>
    </lineage>
</organism>
<feature type="region of interest" description="Disordered" evidence="1">
    <location>
        <begin position="117"/>
        <end position="142"/>
    </location>
</feature>
<evidence type="ECO:0000313" key="3">
    <source>
        <dbReference type="Proteomes" id="UP000242474"/>
    </source>
</evidence>
<dbReference type="Proteomes" id="UP000242474">
    <property type="component" value="Unassembled WGS sequence"/>
</dbReference>